<dbReference type="Proteomes" id="UP000009026">
    <property type="component" value="Chromosome"/>
</dbReference>
<sequence length="347" mass="39308">MLGAGALILGLLVVKSLVPTEQVRSGQSSLEPVSPRALPSTAAPGMPAPPRPGVKAASSPATASPDGEMEALRASLLERYGARLSEPSVQLRMLEQLMRYFQMRSPDGWRELMEDFLWKAFPGKYEVLMALLRNRLDYEKWMEANASYLRGLDEKQRRAALRDARGRLFGPETARQLWASELRNQAVADTFQALERMQGASLSEKLSTYKQRLDAIYGDAAPAHLARHPQETMNRFLGLPSIQQELTGMAPAERARSLRTVRKEMGLTEEALRRWDTLDRTRDARWEAGTRYMEERAELARTLSGEDLEARLQEVRFRYFGAEADVIAQEEASGLFRFTRPRHWGRN</sequence>
<organism evidence="2 3">
    <name type="scientific">Pseudomyxococcus hansupus</name>
    <dbReference type="NCBI Taxonomy" id="1297742"/>
    <lineage>
        <taxon>Bacteria</taxon>
        <taxon>Pseudomonadati</taxon>
        <taxon>Myxococcota</taxon>
        <taxon>Myxococcia</taxon>
        <taxon>Myxococcales</taxon>
        <taxon>Cystobacterineae</taxon>
        <taxon>Myxococcaceae</taxon>
        <taxon>Pseudomyxococcus</taxon>
    </lineage>
</organism>
<dbReference type="SUPFAM" id="SSF158855">
    <property type="entry name" value="Lipase chaperone-like"/>
    <property type="match status" value="1"/>
</dbReference>
<protein>
    <recommendedName>
        <fullName evidence="4">Lipase modulator</fullName>
    </recommendedName>
</protein>
<evidence type="ECO:0000313" key="3">
    <source>
        <dbReference type="Proteomes" id="UP000009026"/>
    </source>
</evidence>
<dbReference type="PATRIC" id="fig|1297742.4.peg.1085"/>
<accession>A0A0H4WRE9</accession>
<dbReference type="EMBL" id="CP012109">
    <property type="protein sequence ID" value="AKQ64158.1"/>
    <property type="molecule type" value="Genomic_DNA"/>
</dbReference>
<evidence type="ECO:0008006" key="4">
    <source>
        <dbReference type="Google" id="ProtNLM"/>
    </source>
</evidence>
<evidence type="ECO:0000256" key="1">
    <source>
        <dbReference type="SAM" id="MobiDB-lite"/>
    </source>
</evidence>
<gene>
    <name evidence="2" type="ORF">A176_001070</name>
</gene>
<feature type="region of interest" description="Disordered" evidence="1">
    <location>
        <begin position="24"/>
        <end position="66"/>
    </location>
</feature>
<name>A0A0H4WRE9_9BACT</name>
<keyword evidence="3" id="KW-1185">Reference proteome</keyword>
<dbReference type="AlphaFoldDB" id="A0A0H4WRE9"/>
<reference evidence="2 3" key="1">
    <citation type="journal article" date="2016" name="PLoS ONE">
        <title>Complete Genome Sequence and Comparative Genomics of a Novel Myxobacterium Myxococcus hansupus.</title>
        <authorList>
            <person name="Sharma G."/>
            <person name="Narwani T."/>
            <person name="Subramanian S."/>
        </authorList>
    </citation>
    <scope>NUCLEOTIDE SEQUENCE [LARGE SCALE GENOMIC DNA]</scope>
    <source>
        <strain evidence="3">mixupus</strain>
    </source>
</reference>
<dbReference type="eggNOG" id="ENOG5030VG1">
    <property type="taxonomic scope" value="Bacteria"/>
</dbReference>
<dbReference type="KEGG" id="mym:A176_001070"/>
<proteinExistence type="predicted"/>
<evidence type="ECO:0000313" key="2">
    <source>
        <dbReference type="EMBL" id="AKQ64158.1"/>
    </source>
</evidence>